<dbReference type="RefSeq" id="WP_307451237.1">
    <property type="nucleotide sequence ID" value="NZ_JAUTAL010000001.1"/>
</dbReference>
<evidence type="ECO:0000256" key="1">
    <source>
        <dbReference type="ARBA" id="ARBA00023015"/>
    </source>
</evidence>
<dbReference type="InterPro" id="IPR036388">
    <property type="entry name" value="WH-like_DNA-bd_sf"/>
</dbReference>
<dbReference type="Gene3D" id="1.10.10.10">
    <property type="entry name" value="Winged helix-like DNA-binding domain superfamily/Winged helix DNA-binding domain"/>
    <property type="match status" value="1"/>
</dbReference>
<sequence length="141" mass="15972">MENSPRITLLLSQFLTLYKNNLNALLARNDIDLTTEMSTVLAILWKKDKRKQQEIADILLRDKGGITKIINNLEKRGLVKRVADEADARTKIIALTDTGKDLEKQVDPLSRGLLEKALGNIDEEVLATTRYALNQMIQQLK</sequence>
<dbReference type="PANTHER" id="PTHR33164:SF64">
    <property type="entry name" value="TRANSCRIPTIONAL REGULATOR SLYA"/>
    <property type="match status" value="1"/>
</dbReference>
<dbReference type="Pfam" id="PF01047">
    <property type="entry name" value="MarR"/>
    <property type="match status" value="1"/>
</dbReference>
<dbReference type="SMART" id="SM00347">
    <property type="entry name" value="HTH_MARR"/>
    <property type="match status" value="1"/>
</dbReference>
<dbReference type="InterPro" id="IPR000835">
    <property type="entry name" value="HTH_MarR-typ"/>
</dbReference>
<dbReference type="PANTHER" id="PTHR33164">
    <property type="entry name" value="TRANSCRIPTIONAL REGULATOR, MARR FAMILY"/>
    <property type="match status" value="1"/>
</dbReference>
<dbReference type="InterPro" id="IPR039422">
    <property type="entry name" value="MarR/SlyA-like"/>
</dbReference>
<accession>A0ABU0TKM6</accession>
<gene>
    <name evidence="5" type="ORF">QE404_002747</name>
</gene>
<protein>
    <submittedName>
        <fullName evidence="5">DNA-binding MarR family transcriptional regulator</fullName>
    </submittedName>
</protein>
<dbReference type="InterPro" id="IPR036390">
    <property type="entry name" value="WH_DNA-bd_sf"/>
</dbReference>
<dbReference type="PROSITE" id="PS50995">
    <property type="entry name" value="HTH_MARR_2"/>
    <property type="match status" value="1"/>
</dbReference>
<evidence type="ECO:0000259" key="4">
    <source>
        <dbReference type="PROSITE" id="PS50995"/>
    </source>
</evidence>
<evidence type="ECO:0000313" key="6">
    <source>
        <dbReference type="Proteomes" id="UP001225072"/>
    </source>
</evidence>
<dbReference type="PRINTS" id="PR00598">
    <property type="entry name" value="HTHMARR"/>
</dbReference>
<dbReference type="SUPFAM" id="SSF46785">
    <property type="entry name" value="Winged helix' DNA-binding domain"/>
    <property type="match status" value="1"/>
</dbReference>
<evidence type="ECO:0000256" key="3">
    <source>
        <dbReference type="ARBA" id="ARBA00023163"/>
    </source>
</evidence>
<feature type="domain" description="HTH marR-type" evidence="4">
    <location>
        <begin position="4"/>
        <end position="141"/>
    </location>
</feature>
<dbReference type="EMBL" id="JAUTAL010000001">
    <property type="protein sequence ID" value="MDQ1097600.1"/>
    <property type="molecule type" value="Genomic_DNA"/>
</dbReference>
<name>A0ABU0TKM6_9FLAO</name>
<comment type="caution">
    <text evidence="5">The sequence shown here is derived from an EMBL/GenBank/DDBJ whole genome shotgun (WGS) entry which is preliminary data.</text>
</comment>
<keyword evidence="2 5" id="KW-0238">DNA-binding</keyword>
<evidence type="ECO:0000313" key="5">
    <source>
        <dbReference type="EMBL" id="MDQ1097600.1"/>
    </source>
</evidence>
<keyword evidence="6" id="KW-1185">Reference proteome</keyword>
<keyword evidence="3" id="KW-0804">Transcription</keyword>
<evidence type="ECO:0000256" key="2">
    <source>
        <dbReference type="ARBA" id="ARBA00023125"/>
    </source>
</evidence>
<reference evidence="5 6" key="1">
    <citation type="submission" date="2023-07" db="EMBL/GenBank/DDBJ databases">
        <title>Functional and genomic diversity of the sorghum phyllosphere microbiome.</title>
        <authorList>
            <person name="Shade A."/>
        </authorList>
    </citation>
    <scope>NUCLEOTIDE SEQUENCE [LARGE SCALE GENOMIC DNA]</scope>
    <source>
        <strain evidence="5 6">SORGH_AS_1064</strain>
    </source>
</reference>
<dbReference type="Proteomes" id="UP001225072">
    <property type="component" value="Unassembled WGS sequence"/>
</dbReference>
<proteinExistence type="predicted"/>
<dbReference type="GO" id="GO:0003677">
    <property type="term" value="F:DNA binding"/>
    <property type="evidence" value="ECO:0007669"/>
    <property type="project" value="UniProtKB-KW"/>
</dbReference>
<keyword evidence="1" id="KW-0805">Transcription regulation</keyword>
<organism evidence="5 6">
    <name type="scientific">Chryseobacterium camelliae</name>
    <dbReference type="NCBI Taxonomy" id="1265445"/>
    <lineage>
        <taxon>Bacteria</taxon>
        <taxon>Pseudomonadati</taxon>
        <taxon>Bacteroidota</taxon>
        <taxon>Flavobacteriia</taxon>
        <taxon>Flavobacteriales</taxon>
        <taxon>Weeksellaceae</taxon>
        <taxon>Chryseobacterium group</taxon>
        <taxon>Chryseobacterium</taxon>
    </lineage>
</organism>